<feature type="compositionally biased region" description="Basic and acidic residues" evidence="1">
    <location>
        <begin position="65"/>
        <end position="75"/>
    </location>
</feature>
<keyword evidence="2" id="KW-0812">Transmembrane</keyword>
<evidence type="ECO:0000313" key="4">
    <source>
        <dbReference type="EMBL" id="KUL32304.1"/>
    </source>
</evidence>
<keyword evidence="5" id="KW-1185">Reference proteome</keyword>
<organism evidence="4 5">
    <name type="scientific">Actinoplanes awajinensis subsp. mycoplanecinus</name>
    <dbReference type="NCBI Taxonomy" id="135947"/>
    <lineage>
        <taxon>Bacteria</taxon>
        <taxon>Bacillati</taxon>
        <taxon>Actinomycetota</taxon>
        <taxon>Actinomycetes</taxon>
        <taxon>Micromonosporales</taxon>
        <taxon>Micromonosporaceae</taxon>
        <taxon>Actinoplanes</taxon>
    </lineage>
</organism>
<feature type="signal peptide" evidence="3">
    <location>
        <begin position="1"/>
        <end position="28"/>
    </location>
</feature>
<evidence type="ECO:0000256" key="1">
    <source>
        <dbReference type="SAM" id="MobiDB-lite"/>
    </source>
</evidence>
<evidence type="ECO:0008006" key="6">
    <source>
        <dbReference type="Google" id="ProtNLM"/>
    </source>
</evidence>
<proteinExistence type="predicted"/>
<dbReference type="RefSeq" id="WP_067693128.1">
    <property type="nucleotide sequence ID" value="NZ_LLZH01000178.1"/>
</dbReference>
<dbReference type="AlphaFoldDB" id="A0A117MRT1"/>
<dbReference type="Proteomes" id="UP000053244">
    <property type="component" value="Unassembled WGS sequence"/>
</dbReference>
<keyword evidence="2" id="KW-0472">Membrane</keyword>
<evidence type="ECO:0000313" key="5">
    <source>
        <dbReference type="Proteomes" id="UP000053244"/>
    </source>
</evidence>
<comment type="caution">
    <text evidence="4">The sequence shown here is derived from an EMBL/GenBank/DDBJ whole genome shotgun (WGS) entry which is preliminary data.</text>
</comment>
<keyword evidence="2" id="KW-1133">Transmembrane helix</keyword>
<evidence type="ECO:0000256" key="2">
    <source>
        <dbReference type="SAM" id="Phobius"/>
    </source>
</evidence>
<gene>
    <name evidence="4" type="ORF">ADL15_19930</name>
</gene>
<reference evidence="4 5" key="1">
    <citation type="submission" date="2015-10" db="EMBL/GenBank/DDBJ databases">
        <authorList>
            <person name="Gilbert D.G."/>
        </authorList>
    </citation>
    <scope>NUCLEOTIDE SEQUENCE [LARGE SCALE GENOMIC DNA]</scope>
    <source>
        <strain evidence="4 5">NRRL B-16712</strain>
    </source>
</reference>
<accession>A0A117MRT1</accession>
<feature type="region of interest" description="Disordered" evidence="1">
    <location>
        <begin position="65"/>
        <end position="101"/>
    </location>
</feature>
<dbReference type="EMBL" id="LLZH01000178">
    <property type="protein sequence ID" value="KUL32304.1"/>
    <property type="molecule type" value="Genomic_DNA"/>
</dbReference>
<sequence>MTSATSLAASVAAIGFAGVLGVPGPAFAGAPAPCAGTQRYAAQSEAELLRIERLDLRGVVKREHGAGITKRDSGERPTVTPSSSPAGGEAGGAAGGTVVSDSDTQQLISGVGLGDSRSVMIADAPVKSAAAGLILNGRVPGAPAAEQVLQQAPPSRKPTEQHTGVKRFGPIQVDSGTMSAQARWDATVGCGASGEDISRSTTELGRITLTGANGELVRVPEKASSRSSTALNRRDGHIRSVASATVNTGRIDLAGGKVRIRILRAPTLRVSMSAADGGQVRYQPAVVEVSGPGISGTKLDTPSDQVDVTISDLGPITESGTVPVLPPESSPVPSIPGLPVPSKSASSGPGAVMPLESVPGGKAIVRISLGDVRQASKGRALAARATAIKVSVLRVSAAGRGEAGYEPSAVVADLGIGMLEAAAVAPEPGRKSVATDTPADTLPVTGPRVAPLFITGAGLLVGGVCAFVLGARRRRPES</sequence>
<feature type="transmembrane region" description="Helical" evidence="2">
    <location>
        <begin position="449"/>
        <end position="471"/>
    </location>
</feature>
<keyword evidence="3" id="KW-0732">Signal</keyword>
<evidence type="ECO:0000256" key="3">
    <source>
        <dbReference type="SAM" id="SignalP"/>
    </source>
</evidence>
<feature type="chain" id="PRO_5007151345" description="Gram-positive cocci surface proteins LPxTG domain-containing protein" evidence="3">
    <location>
        <begin position="29"/>
        <end position="478"/>
    </location>
</feature>
<dbReference type="OrthoDB" id="3296696at2"/>
<protein>
    <recommendedName>
        <fullName evidence="6">Gram-positive cocci surface proteins LPxTG domain-containing protein</fullName>
    </recommendedName>
</protein>
<name>A0A117MRT1_9ACTN</name>